<keyword evidence="4" id="KW-0689">Ribosomal protein</keyword>
<reference evidence="9" key="1">
    <citation type="submission" date="2021-06" db="EMBL/GenBank/DDBJ databases">
        <authorList>
            <person name="Kallberg Y."/>
            <person name="Tangrot J."/>
            <person name="Rosling A."/>
        </authorList>
    </citation>
    <scope>NUCLEOTIDE SEQUENCE</scope>
    <source>
        <strain evidence="9">IA702</strain>
    </source>
</reference>
<evidence type="ECO:0000256" key="7">
    <source>
        <dbReference type="ARBA" id="ARBA00035140"/>
    </source>
</evidence>
<sequence>MFKSFTRHLKHTITDSMATSSSSLKRKGILESEEVSKKPRSRIDTSDREDSESSKSDAVSDATNDVSISNEDDEYDEDNHNTDYFEDEPLPHLDTDEDPFNLLDITDTTQHTLQHVNRIFLLDKSLVPDGEPTGVVYEEMTRANYPNVDASILNNEHIPFLIRNCALDFIKFFADLKNAFDKKGRFGNVGKVIRGPAGAGKSYVLYHVVHFCRASGWLVLYIPRAGEVSGLHEAMAARNILNNFMKAEGDKLKTIKIDKTYDLPISSYFDIQDQSQQGLSLYDCIRNGFNNPLATLEKVFDVVLNAELKYPVLVAIDEWNARCSPQNVGNRVLNLFAKNKLRSGFWLYAISSSFDPYEEFRNADAQTIMVDIPSYDMDEFSSILRCQHKFKRLPEDADADQIRYHSGLVPWMIFFWCEAWHTRLGISLREIRDDTGGPQKRIEVHFRSRTLLGEPQDKLWKITLIQAIEQTLTLNAIPTLEPGTLVILKKGHSVADLLAYSTDCELYFIQISLSPYNDHRSKVTDLKKPLIRKKKGTNTRSPSIIKYYMSLCRTKGGTRRFPEIASLDLRLNETLPKGVHYVYITTSDTMMTT</sequence>
<feature type="compositionally biased region" description="Polar residues" evidence="8">
    <location>
        <begin position="14"/>
        <end position="23"/>
    </location>
</feature>
<feature type="non-terminal residue" evidence="9">
    <location>
        <position position="593"/>
    </location>
</feature>
<gene>
    <name evidence="9" type="ORF">POCULU_LOCUS7773</name>
</gene>
<dbReference type="PANTHER" id="PTHR12810">
    <property type="entry name" value="MITOCHONDRIAL 28S RIBOSOMAL PROTEIN S29"/>
    <property type="match status" value="1"/>
</dbReference>
<keyword evidence="3" id="KW-0809">Transit peptide</keyword>
<dbReference type="Pfam" id="PF10236">
    <property type="entry name" value="DAP3"/>
    <property type="match status" value="1"/>
</dbReference>
<evidence type="ECO:0000256" key="8">
    <source>
        <dbReference type="SAM" id="MobiDB-lite"/>
    </source>
</evidence>
<evidence type="ECO:0000256" key="5">
    <source>
        <dbReference type="ARBA" id="ARBA00023128"/>
    </source>
</evidence>
<evidence type="ECO:0000256" key="4">
    <source>
        <dbReference type="ARBA" id="ARBA00022980"/>
    </source>
</evidence>
<dbReference type="GO" id="GO:0003735">
    <property type="term" value="F:structural constituent of ribosome"/>
    <property type="evidence" value="ECO:0007669"/>
    <property type="project" value="TreeGrafter"/>
</dbReference>
<dbReference type="InterPro" id="IPR027417">
    <property type="entry name" value="P-loop_NTPase"/>
</dbReference>
<keyword evidence="10" id="KW-1185">Reference proteome</keyword>
<keyword evidence="5" id="KW-0496">Mitochondrion</keyword>
<evidence type="ECO:0000256" key="1">
    <source>
        <dbReference type="ARBA" id="ARBA00004173"/>
    </source>
</evidence>
<dbReference type="SUPFAM" id="SSF52540">
    <property type="entry name" value="P-loop containing nucleoside triphosphate hydrolases"/>
    <property type="match status" value="1"/>
</dbReference>
<evidence type="ECO:0000313" key="9">
    <source>
        <dbReference type="EMBL" id="CAG8607310.1"/>
    </source>
</evidence>
<accession>A0A9N9CKT5</accession>
<evidence type="ECO:0000313" key="10">
    <source>
        <dbReference type="Proteomes" id="UP000789572"/>
    </source>
</evidence>
<dbReference type="Proteomes" id="UP000789572">
    <property type="component" value="Unassembled WGS sequence"/>
</dbReference>
<dbReference type="InterPro" id="IPR019368">
    <property type="entry name" value="Ribosomal_mS29"/>
</dbReference>
<feature type="compositionally biased region" description="Basic and acidic residues" evidence="8">
    <location>
        <begin position="78"/>
        <end position="91"/>
    </location>
</feature>
<evidence type="ECO:0000256" key="6">
    <source>
        <dbReference type="ARBA" id="ARBA00023274"/>
    </source>
</evidence>
<comment type="subcellular location">
    <subcellularLocation>
        <location evidence="1">Mitochondrion</location>
    </subcellularLocation>
</comment>
<evidence type="ECO:0000256" key="3">
    <source>
        <dbReference type="ARBA" id="ARBA00022946"/>
    </source>
</evidence>
<proteinExistence type="inferred from homology"/>
<feature type="region of interest" description="Disordered" evidence="8">
    <location>
        <begin position="14"/>
        <end position="91"/>
    </location>
</feature>
<name>A0A9N9CKT5_9GLOM</name>
<dbReference type="GO" id="GO:0005763">
    <property type="term" value="C:mitochondrial small ribosomal subunit"/>
    <property type="evidence" value="ECO:0007669"/>
    <property type="project" value="TreeGrafter"/>
</dbReference>
<dbReference type="PANTHER" id="PTHR12810:SF0">
    <property type="entry name" value="SMALL RIBOSOMAL SUBUNIT PROTEIN MS29"/>
    <property type="match status" value="1"/>
</dbReference>
<organism evidence="9 10">
    <name type="scientific">Paraglomus occultum</name>
    <dbReference type="NCBI Taxonomy" id="144539"/>
    <lineage>
        <taxon>Eukaryota</taxon>
        <taxon>Fungi</taxon>
        <taxon>Fungi incertae sedis</taxon>
        <taxon>Mucoromycota</taxon>
        <taxon>Glomeromycotina</taxon>
        <taxon>Glomeromycetes</taxon>
        <taxon>Paraglomerales</taxon>
        <taxon>Paraglomeraceae</taxon>
        <taxon>Paraglomus</taxon>
    </lineage>
</organism>
<dbReference type="EMBL" id="CAJVPJ010001901">
    <property type="protein sequence ID" value="CAG8607310.1"/>
    <property type="molecule type" value="Genomic_DNA"/>
</dbReference>
<dbReference type="OrthoDB" id="274828at2759"/>
<protein>
    <recommendedName>
        <fullName evidence="7">Small ribosomal subunit protein mS29</fullName>
    </recommendedName>
</protein>
<comment type="similarity">
    <text evidence="2">Belongs to the mitochondrion-specific ribosomal protein mS29 family.</text>
</comment>
<dbReference type="AlphaFoldDB" id="A0A9N9CKT5"/>
<evidence type="ECO:0000256" key="2">
    <source>
        <dbReference type="ARBA" id="ARBA00009863"/>
    </source>
</evidence>
<keyword evidence="6" id="KW-0687">Ribonucleoprotein</keyword>
<comment type="caution">
    <text evidence="9">The sequence shown here is derived from an EMBL/GenBank/DDBJ whole genome shotgun (WGS) entry which is preliminary data.</text>
</comment>
<feature type="compositionally biased region" description="Basic and acidic residues" evidence="8">
    <location>
        <begin position="28"/>
        <end position="55"/>
    </location>
</feature>